<dbReference type="Pfam" id="PF00005">
    <property type="entry name" value="ABC_tran"/>
    <property type="match status" value="1"/>
</dbReference>
<accession>A0AAE0GUA3</accession>
<sequence>MLQALEDAHIKGLVERMDGGLDAAVARKGNQLSVGERQLVCIARALLHQAWVLVLDEASSSVDAETGAQIHQSISKSPSRYGHASAVQRKSTVIIIAHRLRSVVECDEVVLLEHGNIQESGAPTVLLSQPDSTFYKMVHAASM</sequence>
<dbReference type="GO" id="GO:0005524">
    <property type="term" value="F:ATP binding"/>
    <property type="evidence" value="ECO:0007669"/>
    <property type="project" value="InterPro"/>
</dbReference>
<evidence type="ECO:0000313" key="3">
    <source>
        <dbReference type="Proteomes" id="UP001190700"/>
    </source>
</evidence>
<protein>
    <recommendedName>
        <fullName evidence="1">ABC transporter domain-containing protein</fullName>
    </recommendedName>
</protein>
<dbReference type="AlphaFoldDB" id="A0AAE0GUA3"/>
<dbReference type="PANTHER" id="PTHR43394:SF1">
    <property type="entry name" value="ATP-BINDING CASSETTE SUB-FAMILY B MEMBER 10, MITOCHONDRIAL"/>
    <property type="match status" value="1"/>
</dbReference>
<dbReference type="Proteomes" id="UP001190700">
    <property type="component" value="Unassembled WGS sequence"/>
</dbReference>
<dbReference type="EMBL" id="LGRX02002332">
    <property type="protein sequence ID" value="KAK3284325.1"/>
    <property type="molecule type" value="Genomic_DNA"/>
</dbReference>
<dbReference type="Gene3D" id="3.40.50.300">
    <property type="entry name" value="P-loop containing nucleotide triphosphate hydrolases"/>
    <property type="match status" value="1"/>
</dbReference>
<dbReference type="GO" id="GO:0015421">
    <property type="term" value="F:ABC-type oligopeptide transporter activity"/>
    <property type="evidence" value="ECO:0007669"/>
    <property type="project" value="TreeGrafter"/>
</dbReference>
<dbReference type="InterPro" id="IPR003439">
    <property type="entry name" value="ABC_transporter-like_ATP-bd"/>
</dbReference>
<keyword evidence="3" id="KW-1185">Reference proteome</keyword>
<gene>
    <name evidence="2" type="ORF">CYMTET_8023</name>
</gene>
<dbReference type="InterPro" id="IPR039421">
    <property type="entry name" value="Type_1_exporter"/>
</dbReference>
<dbReference type="SUPFAM" id="SSF52540">
    <property type="entry name" value="P-loop containing nucleoside triphosphate hydrolases"/>
    <property type="match status" value="1"/>
</dbReference>
<dbReference type="GO" id="GO:0016887">
    <property type="term" value="F:ATP hydrolysis activity"/>
    <property type="evidence" value="ECO:0007669"/>
    <property type="project" value="InterPro"/>
</dbReference>
<proteinExistence type="predicted"/>
<reference evidence="2 3" key="1">
    <citation type="journal article" date="2015" name="Genome Biol. Evol.">
        <title>Comparative Genomics of a Bacterivorous Green Alga Reveals Evolutionary Causalities and Consequences of Phago-Mixotrophic Mode of Nutrition.</title>
        <authorList>
            <person name="Burns J.A."/>
            <person name="Paasch A."/>
            <person name="Narechania A."/>
            <person name="Kim E."/>
        </authorList>
    </citation>
    <scope>NUCLEOTIDE SEQUENCE [LARGE SCALE GENOMIC DNA]</scope>
    <source>
        <strain evidence="2 3">PLY_AMNH</strain>
    </source>
</reference>
<feature type="domain" description="ABC transporter" evidence="1">
    <location>
        <begin position="17"/>
        <end position="59"/>
    </location>
</feature>
<name>A0AAE0GUA3_9CHLO</name>
<evidence type="ECO:0000313" key="2">
    <source>
        <dbReference type="EMBL" id="KAK3284325.1"/>
    </source>
</evidence>
<evidence type="ECO:0000259" key="1">
    <source>
        <dbReference type="Pfam" id="PF00005"/>
    </source>
</evidence>
<dbReference type="PANTHER" id="PTHR43394">
    <property type="entry name" value="ATP-DEPENDENT PERMEASE MDL1, MITOCHONDRIAL"/>
    <property type="match status" value="1"/>
</dbReference>
<dbReference type="InterPro" id="IPR027417">
    <property type="entry name" value="P-loop_NTPase"/>
</dbReference>
<comment type="caution">
    <text evidence="2">The sequence shown here is derived from an EMBL/GenBank/DDBJ whole genome shotgun (WGS) entry which is preliminary data.</text>
</comment>
<organism evidence="2 3">
    <name type="scientific">Cymbomonas tetramitiformis</name>
    <dbReference type="NCBI Taxonomy" id="36881"/>
    <lineage>
        <taxon>Eukaryota</taxon>
        <taxon>Viridiplantae</taxon>
        <taxon>Chlorophyta</taxon>
        <taxon>Pyramimonadophyceae</taxon>
        <taxon>Pyramimonadales</taxon>
        <taxon>Pyramimonadaceae</taxon>
        <taxon>Cymbomonas</taxon>
    </lineage>
</organism>